<evidence type="ECO:0000259" key="2">
    <source>
        <dbReference type="Pfam" id="PF14028"/>
    </source>
</evidence>
<evidence type="ECO:0000313" key="4">
    <source>
        <dbReference type="Proteomes" id="UP000694501"/>
    </source>
</evidence>
<name>A0A949N9D3_9ACTN</name>
<comment type="caution">
    <text evidence="3">The sequence shown here is derived from an EMBL/GenBank/DDBJ whole genome shotgun (WGS) entry which is preliminary data.</text>
</comment>
<feature type="region of interest" description="Disordered" evidence="1">
    <location>
        <begin position="1"/>
        <end position="25"/>
    </location>
</feature>
<dbReference type="Pfam" id="PF14028">
    <property type="entry name" value="Lant_dehydr_C"/>
    <property type="match status" value="1"/>
</dbReference>
<dbReference type="InterPro" id="IPR023809">
    <property type="entry name" value="Thiopep_bacteriocin_synth_dom"/>
</dbReference>
<accession>A0A949N9D3</accession>
<sequence>MEHTSRPTADEETVPGTAFAGPVNKEPDAHWHAWHLHLDTDERSARDRVVTEVVAPAVASVPGRPWFFIRYWHGGPHVRLRLRDLAEDEADRVEKVLTEALATAGEPRGEEERLRPEEYESAAARLAAVGDRPTHDEVSGLLPPGAHRFAYHPEYERYGGRELMPATERLFQLSSQLCLAFLRREPSSGARAMLALRATRAAGQALGEDDEAVFYALGLHSWRAWAAGLGYSDQQLDRLSLATVPATALPEDPGPLGPWRDALRELAADVREHTELHAGQVVSSHVHMLHNRLALHVTEEIQTYARLSNLFPGPAIPDIPQGKAHPLHKEQQ</sequence>
<dbReference type="EMBL" id="JAELVF020000001">
    <property type="protein sequence ID" value="MBU7598803.1"/>
    <property type="molecule type" value="Genomic_DNA"/>
</dbReference>
<reference evidence="3" key="1">
    <citation type="submission" date="2021-06" db="EMBL/GenBank/DDBJ databases">
        <title>Sequencing of actinobacteria type strains.</title>
        <authorList>
            <person name="Nguyen G.-S."/>
            <person name="Wentzel A."/>
        </authorList>
    </citation>
    <scope>NUCLEOTIDE SEQUENCE</scope>
    <source>
        <strain evidence="3">P38-E01</strain>
    </source>
</reference>
<dbReference type="NCBIfam" id="TIGR03891">
    <property type="entry name" value="thiopep_ocin"/>
    <property type="match status" value="1"/>
</dbReference>
<dbReference type="RefSeq" id="WP_211038560.1">
    <property type="nucleotide sequence ID" value="NZ_JAELVF020000001.1"/>
</dbReference>
<evidence type="ECO:0000313" key="3">
    <source>
        <dbReference type="EMBL" id="MBU7598803.1"/>
    </source>
</evidence>
<evidence type="ECO:0000256" key="1">
    <source>
        <dbReference type="SAM" id="MobiDB-lite"/>
    </source>
</evidence>
<keyword evidence="4" id="KW-1185">Reference proteome</keyword>
<organism evidence="3 4">
    <name type="scientific">Streptomyces tardus</name>
    <dbReference type="NCBI Taxonomy" id="2780544"/>
    <lineage>
        <taxon>Bacteria</taxon>
        <taxon>Bacillati</taxon>
        <taxon>Actinomycetota</taxon>
        <taxon>Actinomycetes</taxon>
        <taxon>Kitasatosporales</taxon>
        <taxon>Streptomycetaceae</taxon>
        <taxon>Streptomyces</taxon>
    </lineage>
</organism>
<feature type="domain" description="Thiopeptide-type bacteriocin biosynthesis" evidence="2">
    <location>
        <begin position="31"/>
        <end position="309"/>
    </location>
</feature>
<dbReference type="AlphaFoldDB" id="A0A949N9D3"/>
<dbReference type="Proteomes" id="UP000694501">
    <property type="component" value="Unassembled WGS sequence"/>
</dbReference>
<protein>
    <submittedName>
        <fullName evidence="3">Thiopeptide-type bacteriocin biosynthesis protein</fullName>
    </submittedName>
</protein>
<gene>
    <name evidence="3" type="ORF">JGS22_014575</name>
</gene>
<proteinExistence type="predicted"/>